<proteinExistence type="inferred from homology"/>
<evidence type="ECO:0000256" key="7">
    <source>
        <dbReference type="RuleBase" id="RU003755"/>
    </source>
</evidence>
<comment type="caution">
    <text evidence="10">The sequence shown here is derived from an EMBL/GenBank/DDBJ whole genome shotgun (WGS) entry which is preliminary data.</text>
</comment>
<feature type="transmembrane region" description="Helical" evidence="9">
    <location>
        <begin position="143"/>
        <end position="160"/>
    </location>
</feature>
<feature type="transmembrane region" description="Helical" evidence="9">
    <location>
        <begin position="279"/>
        <end position="300"/>
    </location>
</feature>
<evidence type="ECO:0000313" key="10">
    <source>
        <dbReference type="EMBL" id="ORY80871.1"/>
    </source>
</evidence>
<feature type="transmembrane region" description="Helical" evidence="9">
    <location>
        <begin position="254"/>
        <end position="273"/>
    </location>
</feature>
<organism evidence="10 11">
    <name type="scientific">Protomyces lactucae-debilis</name>
    <dbReference type="NCBI Taxonomy" id="2754530"/>
    <lineage>
        <taxon>Eukaryota</taxon>
        <taxon>Fungi</taxon>
        <taxon>Dikarya</taxon>
        <taxon>Ascomycota</taxon>
        <taxon>Taphrinomycotina</taxon>
        <taxon>Taphrinomycetes</taxon>
        <taxon>Taphrinales</taxon>
        <taxon>Protomycetaceae</taxon>
        <taxon>Protomyces</taxon>
    </lineage>
</organism>
<dbReference type="InterPro" id="IPR036259">
    <property type="entry name" value="MFS_trans_sf"/>
</dbReference>
<feature type="transmembrane region" description="Helical" evidence="9">
    <location>
        <begin position="543"/>
        <end position="564"/>
    </location>
</feature>
<keyword evidence="3 7" id="KW-0813">Transport</keyword>
<keyword evidence="11" id="KW-1185">Reference proteome</keyword>
<dbReference type="FunFam" id="1.20.1250.20:FF:000085">
    <property type="entry name" value="MFS peptide transporter Ptr2"/>
    <property type="match status" value="1"/>
</dbReference>
<dbReference type="GO" id="GO:0005886">
    <property type="term" value="C:plasma membrane"/>
    <property type="evidence" value="ECO:0007669"/>
    <property type="project" value="UniProtKB-ARBA"/>
</dbReference>
<comment type="similarity">
    <text evidence="2 7">Belongs to the major facilitator superfamily. Proton-dependent oligopeptide transporter (POT/PTR) (TC 2.A.17) family.</text>
</comment>
<evidence type="ECO:0000256" key="6">
    <source>
        <dbReference type="ARBA" id="ARBA00023136"/>
    </source>
</evidence>
<feature type="transmembrane region" description="Helical" evidence="9">
    <location>
        <begin position="385"/>
        <end position="404"/>
    </location>
</feature>
<feature type="transmembrane region" description="Helical" evidence="9">
    <location>
        <begin position="167"/>
        <end position="189"/>
    </location>
</feature>
<feature type="transmembrane region" description="Helical" evidence="9">
    <location>
        <begin position="570"/>
        <end position="591"/>
    </location>
</feature>
<evidence type="ECO:0000256" key="9">
    <source>
        <dbReference type="SAM" id="Phobius"/>
    </source>
</evidence>
<dbReference type="InterPro" id="IPR000109">
    <property type="entry name" value="POT_fam"/>
</dbReference>
<evidence type="ECO:0000256" key="8">
    <source>
        <dbReference type="SAM" id="MobiDB-lite"/>
    </source>
</evidence>
<dbReference type="Pfam" id="PF00854">
    <property type="entry name" value="PTR2"/>
    <property type="match status" value="1"/>
</dbReference>
<protein>
    <submittedName>
        <fullName evidence="10">POT family-domain-containing protein</fullName>
    </submittedName>
</protein>
<dbReference type="SUPFAM" id="SSF103473">
    <property type="entry name" value="MFS general substrate transporter"/>
    <property type="match status" value="1"/>
</dbReference>
<evidence type="ECO:0000256" key="1">
    <source>
        <dbReference type="ARBA" id="ARBA00004141"/>
    </source>
</evidence>
<evidence type="ECO:0000256" key="2">
    <source>
        <dbReference type="ARBA" id="ARBA00005982"/>
    </source>
</evidence>
<dbReference type="STRING" id="56484.A0A1Y2FAF2"/>
<dbReference type="EMBL" id="MCFI01000012">
    <property type="protein sequence ID" value="ORY80871.1"/>
    <property type="molecule type" value="Genomic_DNA"/>
</dbReference>
<keyword evidence="5 9" id="KW-1133">Transmembrane helix</keyword>
<dbReference type="OrthoDB" id="8904098at2759"/>
<accession>A0A1Y2FAF2</accession>
<reference evidence="10 11" key="1">
    <citation type="submission" date="2016-07" db="EMBL/GenBank/DDBJ databases">
        <title>Pervasive Adenine N6-methylation of Active Genes in Fungi.</title>
        <authorList>
            <consortium name="DOE Joint Genome Institute"/>
            <person name="Mondo S.J."/>
            <person name="Dannebaum R.O."/>
            <person name="Kuo R.C."/>
            <person name="Labutti K."/>
            <person name="Haridas S."/>
            <person name="Kuo A."/>
            <person name="Salamov A."/>
            <person name="Ahrendt S.R."/>
            <person name="Lipzen A."/>
            <person name="Sullivan W."/>
            <person name="Andreopoulos W.B."/>
            <person name="Clum A."/>
            <person name="Lindquist E."/>
            <person name="Daum C."/>
            <person name="Ramamoorthy G.K."/>
            <person name="Gryganskyi A."/>
            <person name="Culley D."/>
            <person name="Magnuson J.K."/>
            <person name="James T.Y."/>
            <person name="O'Malley M.A."/>
            <person name="Stajich J.E."/>
            <person name="Spatafora J.W."/>
            <person name="Visel A."/>
            <person name="Grigoriev I.V."/>
        </authorList>
    </citation>
    <scope>NUCLEOTIDE SEQUENCE [LARGE SCALE GENOMIC DNA]</scope>
    <source>
        <strain evidence="10 11">12-1054</strain>
    </source>
</reference>
<feature type="region of interest" description="Disordered" evidence="8">
    <location>
        <begin position="617"/>
        <end position="639"/>
    </location>
</feature>
<evidence type="ECO:0000256" key="4">
    <source>
        <dbReference type="ARBA" id="ARBA00022692"/>
    </source>
</evidence>
<dbReference type="GeneID" id="63788776"/>
<dbReference type="PROSITE" id="PS01023">
    <property type="entry name" value="PTR2_2"/>
    <property type="match status" value="1"/>
</dbReference>
<sequence length="639" mass="70723">MAAHMADQVDYAAGHEQIVPYQETDTAEEKKHLGLSTTNHSDRVVAYEAEDDDNYRHPDHPTDEELQTLRKVAGHIPWQAYSVGFVELCERFSYYGVTAIFTNFLQQPLPMGSRTGAGGTDGQSGALGLGQQTATALNLFNSFWAYVMPIAGAVVADGYLGRYKTIMYSIAIALVGHAILAASAAPSVIEKPNTSLGVFCLAVIVMGVGTGGFKSNCSPLIAEQYREKVHVKTLKTGERVIVDPVATYSRIYMWFYLMINVGALIGQLGMVYVEKYVGFWLAFALPTFVFIACPAVLIFARKHLVVQKPTGSVVPVAWRAIKAASKGRWHLNPVRTYKDHQRGDFWAAAKPSTYEREGKVMPSWLTWDDVFVDELKRGIAACKVFMYYPLWWLTYNQIIGNLTSQAATMTLNGVPNDVLQNLDPFALIIFIPICDQFLYPWLARIGFPLSPIKKIYLGFFTGTAAMIWAAVVQHYIYKTSNCGNYAGNPYLDAAKTIRCVSPLSVWIQTGSYVLIAFSEIFASITGLEYAFSKAPRSMRSIVTSLFLFTSAISTALGQAFVSLSSDPNLVINYAVMGALSFVGGVAFYFHFRQLDRDEDMLNQIGVHKQAHLNSVDNQSNDMYPNIEGRLPAGSLPEKK</sequence>
<dbReference type="Proteomes" id="UP000193685">
    <property type="component" value="Unassembled WGS sequence"/>
</dbReference>
<evidence type="ECO:0000256" key="5">
    <source>
        <dbReference type="ARBA" id="ARBA00022989"/>
    </source>
</evidence>
<evidence type="ECO:0000313" key="11">
    <source>
        <dbReference type="Proteomes" id="UP000193685"/>
    </source>
</evidence>
<feature type="transmembrane region" description="Helical" evidence="9">
    <location>
        <begin position="512"/>
        <end position="531"/>
    </location>
</feature>
<gene>
    <name evidence="10" type="ORF">BCR37DRAFT_410283</name>
</gene>
<feature type="transmembrane region" description="Helical" evidence="9">
    <location>
        <begin position="195"/>
        <end position="213"/>
    </location>
</feature>
<dbReference type="PANTHER" id="PTHR11654">
    <property type="entry name" value="OLIGOPEPTIDE TRANSPORTER-RELATED"/>
    <property type="match status" value="1"/>
</dbReference>
<dbReference type="AlphaFoldDB" id="A0A1Y2FAF2"/>
<evidence type="ECO:0000256" key="3">
    <source>
        <dbReference type="ARBA" id="ARBA00022448"/>
    </source>
</evidence>
<dbReference type="InterPro" id="IPR018456">
    <property type="entry name" value="PTR2_symporter_CS"/>
</dbReference>
<feature type="transmembrane region" description="Helical" evidence="9">
    <location>
        <begin position="424"/>
        <end position="443"/>
    </location>
</feature>
<dbReference type="Gene3D" id="1.20.1250.20">
    <property type="entry name" value="MFS general substrate transporter like domains"/>
    <property type="match status" value="1"/>
</dbReference>
<name>A0A1Y2FAF2_PROLT</name>
<keyword evidence="4 7" id="KW-0812">Transmembrane</keyword>
<dbReference type="GO" id="GO:0071916">
    <property type="term" value="F:dipeptide transmembrane transporter activity"/>
    <property type="evidence" value="ECO:0007669"/>
    <property type="project" value="UniProtKB-ARBA"/>
</dbReference>
<keyword evidence="6 9" id="KW-0472">Membrane</keyword>
<dbReference type="RefSeq" id="XP_040724516.1">
    <property type="nucleotide sequence ID" value="XM_040872177.1"/>
</dbReference>
<dbReference type="OMA" id="SNLTQMC"/>
<comment type="subcellular location">
    <subcellularLocation>
        <location evidence="1 7">Membrane</location>
        <topology evidence="1 7">Multi-pass membrane protein</topology>
    </subcellularLocation>
</comment>
<feature type="transmembrane region" description="Helical" evidence="9">
    <location>
        <begin position="455"/>
        <end position="476"/>
    </location>
</feature>